<reference evidence="18 19" key="1">
    <citation type="journal article" date="2017" name="Mol. Plant">
        <title>The Genome of Medicinal Plant Macleaya cordata Provides New Insights into Benzylisoquinoline Alkaloids Metabolism.</title>
        <authorList>
            <person name="Liu X."/>
            <person name="Liu Y."/>
            <person name="Huang P."/>
            <person name="Ma Y."/>
            <person name="Qing Z."/>
            <person name="Tang Q."/>
            <person name="Cao H."/>
            <person name="Cheng P."/>
            <person name="Zheng Y."/>
            <person name="Yuan Z."/>
            <person name="Zhou Y."/>
            <person name="Liu J."/>
            <person name="Tang Z."/>
            <person name="Zhuo Y."/>
            <person name="Zhang Y."/>
            <person name="Yu L."/>
            <person name="Huang J."/>
            <person name="Yang P."/>
            <person name="Peng Q."/>
            <person name="Zhang J."/>
            <person name="Jiang W."/>
            <person name="Zhang Z."/>
            <person name="Lin K."/>
            <person name="Ro D.K."/>
            <person name="Chen X."/>
            <person name="Xiong X."/>
            <person name="Shang Y."/>
            <person name="Huang S."/>
            <person name="Zeng J."/>
        </authorList>
    </citation>
    <scope>NUCLEOTIDE SEQUENCE [LARGE SCALE GENOMIC DNA]</scope>
    <source>
        <strain evidence="19">cv. BLH2017</strain>
        <tissue evidence="18">Root</tissue>
    </source>
</reference>
<keyword evidence="7" id="KW-0479">Metal-binding</keyword>
<dbReference type="GO" id="GO:0005789">
    <property type="term" value="C:endoplasmic reticulum membrane"/>
    <property type="evidence" value="ECO:0007669"/>
    <property type="project" value="TreeGrafter"/>
</dbReference>
<dbReference type="Pfam" id="PF23113">
    <property type="entry name" value="MARCHF6_C"/>
    <property type="match status" value="1"/>
</dbReference>
<feature type="transmembrane region" description="Helical" evidence="15">
    <location>
        <begin position="848"/>
        <end position="871"/>
    </location>
</feature>
<keyword evidence="8 13" id="KW-0863">Zinc-finger</keyword>
<accession>A0A200QLB6</accession>
<dbReference type="InterPro" id="IPR013083">
    <property type="entry name" value="Znf_RING/FYVE/PHD"/>
</dbReference>
<feature type="transmembrane region" description="Helical" evidence="15">
    <location>
        <begin position="143"/>
        <end position="166"/>
    </location>
</feature>
<keyword evidence="11 15" id="KW-1133">Transmembrane helix</keyword>
<dbReference type="PANTHER" id="PTHR13145:SF0">
    <property type="entry name" value="E3 UBIQUITIN-PROTEIN LIGASE MARCHF6"/>
    <property type="match status" value="1"/>
</dbReference>
<evidence type="ECO:0000256" key="4">
    <source>
        <dbReference type="ARBA" id="ARBA00012483"/>
    </source>
</evidence>
<evidence type="ECO:0000313" key="19">
    <source>
        <dbReference type="Proteomes" id="UP000195402"/>
    </source>
</evidence>
<organism evidence="18 19">
    <name type="scientific">Macleaya cordata</name>
    <name type="common">Five-seeded plume-poppy</name>
    <name type="synonym">Bocconia cordata</name>
    <dbReference type="NCBI Taxonomy" id="56857"/>
    <lineage>
        <taxon>Eukaryota</taxon>
        <taxon>Viridiplantae</taxon>
        <taxon>Streptophyta</taxon>
        <taxon>Embryophyta</taxon>
        <taxon>Tracheophyta</taxon>
        <taxon>Spermatophyta</taxon>
        <taxon>Magnoliopsida</taxon>
        <taxon>Ranunculales</taxon>
        <taxon>Papaveraceae</taxon>
        <taxon>Papaveroideae</taxon>
        <taxon>Macleaya</taxon>
    </lineage>
</organism>
<feature type="transmembrane region" description="Helical" evidence="15">
    <location>
        <begin position="444"/>
        <end position="463"/>
    </location>
</feature>
<sequence length="1069" mass="119938">MEVASLESISQEDERDNNNNNNNNNISASSQSNNNKNNSNINAVCSIYKDEEDEEEFCRICRNPGDSENPLRYPCACKGSMKFVHQDCLLQWLKFNHKNARHCEVCRHAFSFSPVYAENAPTRLRFAEFVVGFVTKACHVLQFFVRLAFVLFFWLLIVPFVSMWAWRLSFVRSLGEAERLFLSHHISATAILTDSFRGFLLHVSTGFIALGATSLWVYFRHLREPGGQDAVREDEGDGYGARAARGPLAPANRIHAVGGNGGAGQGVVGADQRNAENVALRLEMLAARLEAHIEQMVDGLDGAAIAELVLSHLIGNTLFALAVNIIYIGVLFFVPFSLGRIILHYISWFFCTATSSMLSTSMPFTASDLYLANISLKNAFSSVTNWSSEIQKDGLLSQGVEVVAETLIANTTGLEEASNGVGKPLSVNLSSCLSDSDATNLATGYMLIVSLVVLYLGVVALIRHIRGKALIVGILYGIASIAEAIPSLISQFLTAMRHFMTMMKVAFLLVIELGIFPLMCGWWLDVCTIKMLGKTISQRVEFFSNSPLASFLIHWMVGVLHMLQISIFISLLQEAFHNGILYFHARSFLWSIAGNGLLTVLLVFLPVKLAMRLAPSIFPLDISASDPFTEIPTAMLLLQICLPFAFEHFKLRATIKALLCRWFTAVGWVLGLTDFLLPRTDIGGQENMNEERRQDRQLDVQRGGDWQQDQAPIALIVAGDPNRNIRTSGNFDVVEEYDDHETDSEYSFVFRIVLLLVLTWMALLLFNSALIVVPISLGRALFNSIPLLPITRGIKCNDLYAFIIGSYTIWTFLAGVRYFMEHIKKGRAQILEFGQILKWFGIVLKSSALLLIWILVIPVLIGLLFELLVIVPMRVPVDESPAFLLYQDWALGLFFLNLWTRLVMLNPRMALVDESWQIKFQRVREDSFSPLQVLWVLQEIVLPIIMKLLTVLCVPYVFARGMLPALGYPLIVNSAIYRFAWVCCLTITLLCSCSKRFNVWFTNLHNSIRDDRYVIGRRLHNFSEVRFARRNDSVAETISESQDDANLQDAAVLIQPEQEGNIGARHETC</sequence>
<dbReference type="GO" id="GO:0061630">
    <property type="term" value="F:ubiquitin protein ligase activity"/>
    <property type="evidence" value="ECO:0007669"/>
    <property type="project" value="UniProtKB-EC"/>
</dbReference>
<dbReference type="Gene3D" id="3.30.40.10">
    <property type="entry name" value="Zinc/RING finger domain, C3HC4 (zinc finger)"/>
    <property type="match status" value="1"/>
</dbReference>
<evidence type="ECO:0000256" key="6">
    <source>
        <dbReference type="ARBA" id="ARBA00022692"/>
    </source>
</evidence>
<dbReference type="Pfam" id="PF12906">
    <property type="entry name" value="RINGv"/>
    <property type="match status" value="1"/>
</dbReference>
<evidence type="ECO:0000259" key="17">
    <source>
        <dbReference type="PROSITE" id="PS51292"/>
    </source>
</evidence>
<name>A0A200QLB6_MACCD</name>
<feature type="transmembrane region" description="Helical" evidence="15">
    <location>
        <begin position="342"/>
        <end position="360"/>
    </location>
</feature>
<dbReference type="GO" id="GO:0008270">
    <property type="term" value="F:zinc ion binding"/>
    <property type="evidence" value="ECO:0007669"/>
    <property type="project" value="UniProtKB-KW"/>
</dbReference>
<feature type="region of interest" description="Disordered" evidence="14">
    <location>
        <begin position="1"/>
        <end position="35"/>
    </location>
</feature>
<evidence type="ECO:0000256" key="15">
    <source>
        <dbReference type="SAM" id="Phobius"/>
    </source>
</evidence>
<dbReference type="PROSITE" id="PS51292">
    <property type="entry name" value="ZF_RING_CH"/>
    <property type="match status" value="1"/>
</dbReference>
<feature type="transmembrane region" description="Helical" evidence="15">
    <location>
        <begin position="588"/>
        <end position="607"/>
    </location>
</feature>
<evidence type="ECO:0000259" key="16">
    <source>
        <dbReference type="PROSITE" id="PS50089"/>
    </source>
</evidence>
<dbReference type="InterPro" id="IPR001841">
    <property type="entry name" value="Znf_RING"/>
</dbReference>
<feature type="transmembrane region" description="Helical" evidence="15">
    <location>
        <begin position="748"/>
        <end position="778"/>
    </location>
</feature>
<evidence type="ECO:0000256" key="8">
    <source>
        <dbReference type="ARBA" id="ARBA00022771"/>
    </source>
</evidence>
<protein>
    <recommendedName>
        <fullName evidence="4">RING-type E3 ubiquitin transferase</fullName>
        <ecNumber evidence="4">2.3.2.27</ecNumber>
    </recommendedName>
</protein>
<feature type="transmembrane region" description="Helical" evidence="15">
    <location>
        <begin position="970"/>
        <end position="990"/>
    </location>
</feature>
<feature type="compositionally biased region" description="Low complexity" evidence="14">
    <location>
        <begin position="18"/>
        <end position="35"/>
    </location>
</feature>
<dbReference type="EC" id="2.3.2.27" evidence="4"/>
<evidence type="ECO:0000256" key="1">
    <source>
        <dbReference type="ARBA" id="ARBA00000900"/>
    </source>
</evidence>
<feature type="transmembrane region" description="Helical" evidence="15">
    <location>
        <begin position="505"/>
        <end position="524"/>
    </location>
</feature>
<feature type="transmembrane region" description="Helical" evidence="15">
    <location>
        <begin position="199"/>
        <end position="219"/>
    </location>
</feature>
<comment type="catalytic activity">
    <reaction evidence="1">
        <text>S-ubiquitinyl-[E2 ubiquitin-conjugating enzyme]-L-cysteine + [acceptor protein]-L-lysine = [E2 ubiquitin-conjugating enzyme]-L-cysteine + N(6)-ubiquitinyl-[acceptor protein]-L-lysine.</text>
        <dbReference type="EC" id="2.3.2.27"/>
    </reaction>
</comment>
<dbReference type="SUPFAM" id="SSF57850">
    <property type="entry name" value="RING/U-box"/>
    <property type="match status" value="1"/>
</dbReference>
<evidence type="ECO:0000313" key="18">
    <source>
        <dbReference type="EMBL" id="OVA11245.1"/>
    </source>
</evidence>
<dbReference type="PROSITE" id="PS50089">
    <property type="entry name" value="ZF_RING_2"/>
    <property type="match status" value="1"/>
</dbReference>
<dbReference type="FunFam" id="3.30.40.10:FF:000288">
    <property type="entry name" value="Probable E3 ubiquitin ligase SUD1"/>
    <property type="match status" value="1"/>
</dbReference>
<dbReference type="EMBL" id="MVGT01001717">
    <property type="protein sequence ID" value="OVA11245.1"/>
    <property type="molecule type" value="Genomic_DNA"/>
</dbReference>
<dbReference type="CDD" id="cd16702">
    <property type="entry name" value="RING_CH-C4HC3_MARCH6"/>
    <property type="match status" value="1"/>
</dbReference>
<keyword evidence="5" id="KW-0808">Transferase</keyword>
<proteinExistence type="predicted"/>
<feature type="transmembrane region" description="Helical" evidence="15">
    <location>
        <begin position="799"/>
        <end position="820"/>
    </location>
</feature>
<dbReference type="SMART" id="SM00744">
    <property type="entry name" value="RINGv"/>
    <property type="match status" value="1"/>
</dbReference>
<evidence type="ECO:0000256" key="5">
    <source>
        <dbReference type="ARBA" id="ARBA00022679"/>
    </source>
</evidence>
<dbReference type="InParanoid" id="A0A200QLB6"/>
<feature type="domain" description="RING-CH-type" evidence="17">
    <location>
        <begin position="50"/>
        <end position="113"/>
    </location>
</feature>
<dbReference type="GO" id="GO:0036503">
    <property type="term" value="P:ERAD pathway"/>
    <property type="evidence" value="ECO:0007669"/>
    <property type="project" value="TreeGrafter"/>
</dbReference>
<feature type="transmembrane region" description="Helical" evidence="15">
    <location>
        <begin position="469"/>
        <end position="493"/>
    </location>
</feature>
<evidence type="ECO:0000256" key="3">
    <source>
        <dbReference type="ARBA" id="ARBA00004906"/>
    </source>
</evidence>
<keyword evidence="19" id="KW-1185">Reference proteome</keyword>
<evidence type="ECO:0000256" key="14">
    <source>
        <dbReference type="SAM" id="MobiDB-lite"/>
    </source>
</evidence>
<evidence type="ECO:0000256" key="13">
    <source>
        <dbReference type="PROSITE-ProRule" id="PRU00175"/>
    </source>
</evidence>
<keyword evidence="9" id="KW-0833">Ubl conjugation pathway</keyword>
<feature type="transmembrane region" description="Helical" evidence="15">
    <location>
        <begin position="552"/>
        <end position="576"/>
    </location>
</feature>
<comment type="caution">
    <text evidence="18">The sequence shown here is derived from an EMBL/GenBank/DDBJ whole genome shotgun (WGS) entry which is preliminary data.</text>
</comment>
<evidence type="ECO:0000256" key="9">
    <source>
        <dbReference type="ARBA" id="ARBA00022786"/>
    </source>
</evidence>
<feature type="domain" description="RING-type" evidence="16">
    <location>
        <begin position="58"/>
        <end position="107"/>
    </location>
</feature>
<dbReference type="Proteomes" id="UP000195402">
    <property type="component" value="Unassembled WGS sequence"/>
</dbReference>
<feature type="transmembrane region" description="Helical" evidence="15">
    <location>
        <begin position="318"/>
        <end position="336"/>
    </location>
</feature>
<dbReference type="InterPro" id="IPR011016">
    <property type="entry name" value="Znf_RING-CH"/>
</dbReference>
<dbReference type="PANTHER" id="PTHR13145">
    <property type="entry name" value="SSM4 PROTEIN"/>
    <property type="match status" value="1"/>
</dbReference>
<dbReference type="AlphaFoldDB" id="A0A200QLB6"/>
<dbReference type="OrthoDB" id="1108038at2759"/>
<comment type="pathway">
    <text evidence="3">Protein modification; protein ubiquitination.</text>
</comment>
<evidence type="ECO:0000256" key="10">
    <source>
        <dbReference type="ARBA" id="ARBA00022833"/>
    </source>
</evidence>
<gene>
    <name evidence="18" type="ORF">BVC80_8681g9</name>
</gene>
<keyword evidence="10" id="KW-0862">Zinc</keyword>
<feature type="transmembrane region" description="Helical" evidence="15">
    <location>
        <begin position="940"/>
        <end position="958"/>
    </location>
</feature>
<comment type="subcellular location">
    <subcellularLocation>
        <location evidence="2">Membrane</location>
        <topology evidence="2">Multi-pass membrane protein</topology>
    </subcellularLocation>
</comment>
<evidence type="ECO:0000256" key="2">
    <source>
        <dbReference type="ARBA" id="ARBA00004141"/>
    </source>
</evidence>
<evidence type="ECO:0000256" key="11">
    <source>
        <dbReference type="ARBA" id="ARBA00022989"/>
    </source>
</evidence>
<dbReference type="OMA" id="TMYATEH"/>
<keyword evidence="6 15" id="KW-0812">Transmembrane</keyword>
<dbReference type="InterPro" id="IPR056521">
    <property type="entry name" value="MARCHF6-like_C"/>
</dbReference>
<keyword evidence="12 15" id="KW-0472">Membrane</keyword>
<evidence type="ECO:0000256" key="12">
    <source>
        <dbReference type="ARBA" id="ARBA00023136"/>
    </source>
</evidence>
<evidence type="ECO:0000256" key="7">
    <source>
        <dbReference type="ARBA" id="ARBA00022723"/>
    </source>
</evidence>